<dbReference type="Pfam" id="PF10502">
    <property type="entry name" value="Peptidase_S26"/>
    <property type="match status" value="1"/>
</dbReference>
<proteinExistence type="predicted"/>
<dbReference type="CDD" id="cd06530">
    <property type="entry name" value="S26_SPase_I"/>
    <property type="match status" value="1"/>
</dbReference>
<feature type="transmembrane region" description="Helical" evidence="6">
    <location>
        <begin position="251"/>
        <end position="273"/>
    </location>
</feature>
<feature type="compositionally biased region" description="Basic and acidic residues" evidence="5">
    <location>
        <begin position="416"/>
        <end position="429"/>
    </location>
</feature>
<keyword evidence="9" id="KW-1185">Reference proteome</keyword>
<feature type="compositionally biased region" description="Gly residues" evidence="5">
    <location>
        <begin position="403"/>
        <end position="413"/>
    </location>
</feature>
<evidence type="ECO:0000256" key="3">
    <source>
        <dbReference type="ARBA" id="ARBA00022989"/>
    </source>
</evidence>
<feature type="compositionally biased region" description="Low complexity" evidence="5">
    <location>
        <begin position="387"/>
        <end position="402"/>
    </location>
</feature>
<feature type="compositionally biased region" description="Low complexity" evidence="5">
    <location>
        <begin position="199"/>
        <end position="212"/>
    </location>
</feature>
<evidence type="ECO:0000256" key="5">
    <source>
        <dbReference type="SAM" id="MobiDB-lite"/>
    </source>
</evidence>
<dbReference type="GeneID" id="56077466"/>
<evidence type="ECO:0000313" key="9">
    <source>
        <dbReference type="Proteomes" id="UP000509667"/>
    </source>
</evidence>
<keyword evidence="3 6" id="KW-1133">Transmembrane helix</keyword>
<keyword evidence="2 6" id="KW-0812">Transmembrane</keyword>
<evidence type="ECO:0000256" key="2">
    <source>
        <dbReference type="ARBA" id="ARBA00022692"/>
    </source>
</evidence>
<dbReference type="RefSeq" id="WP_179910870.1">
    <property type="nucleotide sequence ID" value="NZ_CP058910.1"/>
</dbReference>
<name>A0A7D5TC29_9EURY</name>
<accession>A0A7D5TC29</accession>
<dbReference type="InterPro" id="IPR036286">
    <property type="entry name" value="LexA/Signal_pep-like_sf"/>
</dbReference>
<evidence type="ECO:0000313" key="8">
    <source>
        <dbReference type="EMBL" id="QLH76936.1"/>
    </source>
</evidence>
<dbReference type="NCBIfam" id="TIGR02228">
    <property type="entry name" value="sigpep_I_arch"/>
    <property type="match status" value="1"/>
</dbReference>
<keyword evidence="4 6" id="KW-0472">Membrane</keyword>
<dbReference type="OrthoDB" id="4822at2157"/>
<feature type="compositionally biased region" description="Acidic residues" evidence="5">
    <location>
        <begin position="187"/>
        <end position="198"/>
    </location>
</feature>
<protein>
    <submittedName>
        <fullName evidence="8">Signal peptidase I</fullName>
        <ecNumber evidence="8">3.4.21.89</ecNumber>
    </submittedName>
</protein>
<dbReference type="EC" id="3.4.21.89" evidence="8"/>
<comment type="subcellular location">
    <subcellularLocation>
        <location evidence="1">Membrane</location>
    </subcellularLocation>
</comment>
<organism evidence="8 9">
    <name type="scientific">Halosimplex rubrum</name>
    <dbReference type="NCBI Taxonomy" id="869889"/>
    <lineage>
        <taxon>Archaea</taxon>
        <taxon>Methanobacteriati</taxon>
        <taxon>Methanobacteriota</taxon>
        <taxon>Stenosarchaea group</taxon>
        <taxon>Halobacteria</taxon>
        <taxon>Halobacteriales</taxon>
        <taxon>Haloarculaceae</taxon>
        <taxon>Halosimplex</taxon>
    </lineage>
</organism>
<dbReference type="Proteomes" id="UP000509667">
    <property type="component" value="Chromosome"/>
</dbReference>
<dbReference type="SUPFAM" id="SSF51306">
    <property type="entry name" value="LexA/Signal peptidase"/>
    <property type="match status" value="1"/>
</dbReference>
<dbReference type="EMBL" id="CP058910">
    <property type="protein sequence ID" value="QLH76936.1"/>
    <property type="molecule type" value="Genomic_DNA"/>
</dbReference>
<evidence type="ECO:0000259" key="7">
    <source>
        <dbReference type="Pfam" id="PF10502"/>
    </source>
</evidence>
<dbReference type="KEGG" id="hrr:HZS55_06345"/>
<evidence type="ECO:0000256" key="1">
    <source>
        <dbReference type="ARBA" id="ARBA00004370"/>
    </source>
</evidence>
<reference evidence="8 9" key="1">
    <citation type="submission" date="2020-07" db="EMBL/GenBank/DDBJ databases">
        <title>Halosimplex pelagicum sp. nov. and Halosimplex rubrum sp. nov., isolated from salted brown alga Laminaria, and emended description of the genus Halosimplex.</title>
        <authorList>
            <person name="Cui H."/>
        </authorList>
    </citation>
    <scope>NUCLEOTIDE SEQUENCE [LARGE SCALE GENOMIC DNA]</scope>
    <source>
        <strain evidence="8 9">R27</strain>
    </source>
</reference>
<dbReference type="GO" id="GO:0006465">
    <property type="term" value="P:signal peptide processing"/>
    <property type="evidence" value="ECO:0007669"/>
    <property type="project" value="InterPro"/>
</dbReference>
<feature type="region of interest" description="Disordered" evidence="5">
    <location>
        <begin position="183"/>
        <end position="216"/>
    </location>
</feature>
<feature type="transmembrane region" description="Helical" evidence="6">
    <location>
        <begin position="224"/>
        <end position="244"/>
    </location>
</feature>
<keyword evidence="8" id="KW-0378">Hydrolase</keyword>
<feature type="region of interest" description="Disordered" evidence="5">
    <location>
        <begin position="358"/>
        <end position="429"/>
    </location>
</feature>
<sequence>MQARVASYDRWSLLRAALVALLVALVVPFVVFAVPQVVGAEASYVVLSGSMEPAISPGDVVIVNDVSPSVITEGDVITFGGSSTEPPTTHRVIGVEREAGELVFETKGDNNQAPDPEPVSAGDVSGRVMEPSLPALGPTLFVVPYLGFVVQFANTTHGFVALVVTPLSLLVLSEAWDAFARRREADDAGTDDPDDGADTTDTGAATDASAGGEPDPIVTLSPRIGGVLAVALAALAVVAGRYALQARRPLAAVVAVGSGVGALLLVAFLVGAAPGETAGEGSDPDGGADPDTGTTGGEQVIPGTVVSNRPHARRVEVRDIAAFRELAADSNAWVVHDEDAGEYALLEDGVTFVATESADPATAATESEQRDDAPSDGEADDPLVRPAGAATDDADANGAAGRTDGGVGTGGVADGPRNRDGRERDDGRE</sequence>
<dbReference type="GO" id="GO:0004252">
    <property type="term" value="F:serine-type endopeptidase activity"/>
    <property type="evidence" value="ECO:0007669"/>
    <property type="project" value="InterPro"/>
</dbReference>
<dbReference type="GO" id="GO:0016020">
    <property type="term" value="C:membrane"/>
    <property type="evidence" value="ECO:0007669"/>
    <property type="project" value="UniProtKB-SubCell"/>
</dbReference>
<gene>
    <name evidence="8" type="ORF">HZS55_06345</name>
</gene>
<feature type="region of interest" description="Disordered" evidence="5">
    <location>
        <begin position="277"/>
        <end position="303"/>
    </location>
</feature>
<dbReference type="InterPro" id="IPR001733">
    <property type="entry name" value="Peptidase_S26B"/>
</dbReference>
<dbReference type="PRINTS" id="PR00728">
    <property type="entry name" value="SIGNALPTASE"/>
</dbReference>
<feature type="domain" description="Peptidase S26" evidence="7">
    <location>
        <begin position="23"/>
        <end position="95"/>
    </location>
</feature>
<evidence type="ECO:0000256" key="6">
    <source>
        <dbReference type="SAM" id="Phobius"/>
    </source>
</evidence>
<dbReference type="InterPro" id="IPR019533">
    <property type="entry name" value="Peptidase_S26"/>
</dbReference>
<dbReference type="PANTHER" id="PTHR10806:SF6">
    <property type="entry name" value="SIGNAL PEPTIDASE COMPLEX CATALYTIC SUBUNIT SEC11"/>
    <property type="match status" value="1"/>
</dbReference>
<dbReference type="GO" id="GO:0009003">
    <property type="term" value="F:signal peptidase activity"/>
    <property type="evidence" value="ECO:0007669"/>
    <property type="project" value="UniProtKB-EC"/>
</dbReference>
<dbReference type="Gene3D" id="2.10.109.10">
    <property type="entry name" value="Umud Fragment, subunit A"/>
    <property type="match status" value="1"/>
</dbReference>
<dbReference type="PANTHER" id="PTHR10806">
    <property type="entry name" value="SIGNAL PEPTIDASE COMPLEX CATALYTIC SUBUNIT SEC11"/>
    <property type="match status" value="1"/>
</dbReference>
<dbReference type="AlphaFoldDB" id="A0A7D5TC29"/>
<evidence type="ECO:0000256" key="4">
    <source>
        <dbReference type="ARBA" id="ARBA00023136"/>
    </source>
</evidence>